<sequence>MERILFLESGGAEPGDDKDEFKPFWEEELVPASTPQCLLSSLEEIEIHNLSSRGIVIEDGMKVVAAYLLEVGIVLK</sequence>
<evidence type="ECO:0000313" key="2">
    <source>
        <dbReference type="EMBL" id="CAL1402577.1"/>
    </source>
</evidence>
<evidence type="ECO:0000313" key="3">
    <source>
        <dbReference type="Proteomes" id="UP001497516"/>
    </source>
</evidence>
<evidence type="ECO:0000259" key="1">
    <source>
        <dbReference type="Pfam" id="PF08387"/>
    </source>
</evidence>
<dbReference type="EMBL" id="OZ034820">
    <property type="protein sequence ID" value="CAL1402577.1"/>
    <property type="molecule type" value="Genomic_DNA"/>
</dbReference>
<dbReference type="InterPro" id="IPR006566">
    <property type="entry name" value="FBD"/>
</dbReference>
<organism evidence="2 3">
    <name type="scientific">Linum trigynum</name>
    <dbReference type="NCBI Taxonomy" id="586398"/>
    <lineage>
        <taxon>Eukaryota</taxon>
        <taxon>Viridiplantae</taxon>
        <taxon>Streptophyta</taxon>
        <taxon>Embryophyta</taxon>
        <taxon>Tracheophyta</taxon>
        <taxon>Spermatophyta</taxon>
        <taxon>Magnoliopsida</taxon>
        <taxon>eudicotyledons</taxon>
        <taxon>Gunneridae</taxon>
        <taxon>Pentapetalae</taxon>
        <taxon>rosids</taxon>
        <taxon>fabids</taxon>
        <taxon>Malpighiales</taxon>
        <taxon>Linaceae</taxon>
        <taxon>Linum</taxon>
    </lineage>
</organism>
<feature type="domain" description="FBD" evidence="1">
    <location>
        <begin position="31"/>
        <end position="76"/>
    </location>
</feature>
<dbReference type="Pfam" id="PF08387">
    <property type="entry name" value="FBD"/>
    <property type="match status" value="1"/>
</dbReference>
<dbReference type="AlphaFoldDB" id="A0AAV2FX87"/>
<proteinExistence type="predicted"/>
<reference evidence="2 3" key="1">
    <citation type="submission" date="2024-04" db="EMBL/GenBank/DDBJ databases">
        <authorList>
            <person name="Fracassetti M."/>
        </authorList>
    </citation>
    <scope>NUCLEOTIDE SEQUENCE [LARGE SCALE GENOMIC DNA]</scope>
</reference>
<name>A0AAV2FX87_9ROSI</name>
<keyword evidence="3" id="KW-1185">Reference proteome</keyword>
<accession>A0AAV2FX87</accession>
<dbReference type="Proteomes" id="UP001497516">
    <property type="component" value="Chromosome 7"/>
</dbReference>
<gene>
    <name evidence="2" type="ORF">LTRI10_LOCUS42566</name>
</gene>
<protein>
    <recommendedName>
        <fullName evidence="1">FBD domain-containing protein</fullName>
    </recommendedName>
</protein>